<reference evidence="2" key="2">
    <citation type="journal article" date="2017" name="J. Anim. Genet.">
        <title>Multiple reference genome sequences of hot pepper reveal the massive evolution of plant disease resistance genes by retroduplication.</title>
        <authorList>
            <person name="Kim S."/>
            <person name="Park J."/>
            <person name="Yeom S.-I."/>
            <person name="Kim Y.-M."/>
            <person name="Seo E."/>
            <person name="Kim K.-T."/>
            <person name="Kim M.-S."/>
            <person name="Lee J.M."/>
            <person name="Cheong K."/>
            <person name="Shin H.-S."/>
            <person name="Kim S.-B."/>
            <person name="Han K."/>
            <person name="Lee J."/>
            <person name="Park M."/>
            <person name="Lee H.-A."/>
            <person name="Lee H.-Y."/>
            <person name="Lee Y."/>
            <person name="Oh S."/>
            <person name="Lee J.H."/>
            <person name="Choi E."/>
            <person name="Choi E."/>
            <person name="Lee S.E."/>
            <person name="Jeon J."/>
            <person name="Kim H."/>
            <person name="Choi G."/>
            <person name="Song H."/>
            <person name="Lee J."/>
            <person name="Lee S.-C."/>
            <person name="Kwon J.-K."/>
            <person name="Lee H.-Y."/>
            <person name="Koo N."/>
            <person name="Hong Y."/>
            <person name="Kim R.W."/>
            <person name="Kang W.-H."/>
            <person name="Huh J.H."/>
            <person name="Kang B.-C."/>
            <person name="Yang T.-J."/>
            <person name="Lee Y.-H."/>
            <person name="Bennetzen J.L."/>
            <person name="Choi D."/>
        </authorList>
    </citation>
    <scope>NUCLEOTIDE SEQUENCE [LARGE SCALE GENOMIC DNA]</scope>
    <source>
        <strain evidence="2">cv. PBC81</strain>
    </source>
</reference>
<keyword evidence="2" id="KW-1185">Reference proteome</keyword>
<name>A0A2G2WH51_CAPBA</name>
<reference evidence="1 2" key="1">
    <citation type="journal article" date="2017" name="Genome Biol.">
        <title>New reference genome sequences of hot pepper reveal the massive evolution of plant disease-resistance genes by retroduplication.</title>
        <authorList>
            <person name="Kim S."/>
            <person name="Park J."/>
            <person name="Yeom S.I."/>
            <person name="Kim Y.M."/>
            <person name="Seo E."/>
            <person name="Kim K.T."/>
            <person name="Kim M.S."/>
            <person name="Lee J.M."/>
            <person name="Cheong K."/>
            <person name="Shin H.S."/>
            <person name="Kim S.B."/>
            <person name="Han K."/>
            <person name="Lee J."/>
            <person name="Park M."/>
            <person name="Lee H.A."/>
            <person name="Lee H.Y."/>
            <person name="Lee Y."/>
            <person name="Oh S."/>
            <person name="Lee J.H."/>
            <person name="Choi E."/>
            <person name="Choi E."/>
            <person name="Lee S.E."/>
            <person name="Jeon J."/>
            <person name="Kim H."/>
            <person name="Choi G."/>
            <person name="Song H."/>
            <person name="Lee J."/>
            <person name="Lee S.C."/>
            <person name="Kwon J.K."/>
            <person name="Lee H.Y."/>
            <person name="Koo N."/>
            <person name="Hong Y."/>
            <person name="Kim R.W."/>
            <person name="Kang W.H."/>
            <person name="Huh J.H."/>
            <person name="Kang B.C."/>
            <person name="Yang T.J."/>
            <person name="Lee Y.H."/>
            <person name="Bennetzen J.L."/>
            <person name="Choi D."/>
        </authorList>
    </citation>
    <scope>NUCLEOTIDE SEQUENCE [LARGE SCALE GENOMIC DNA]</scope>
    <source>
        <strain evidence="2">cv. PBC81</strain>
    </source>
</reference>
<dbReference type="InterPro" id="IPR032675">
    <property type="entry name" value="LRR_dom_sf"/>
</dbReference>
<comment type="caution">
    <text evidence="1">The sequence shown here is derived from an EMBL/GenBank/DDBJ whole genome shotgun (WGS) entry which is preliminary data.</text>
</comment>
<evidence type="ECO:0000313" key="1">
    <source>
        <dbReference type="EMBL" id="PHT44553.1"/>
    </source>
</evidence>
<dbReference type="PANTHER" id="PTHR15140:SF52">
    <property type="entry name" value="LATE BLIGHT RESISTANCE PROTEIN HOMOLOG R1A-4"/>
    <property type="match status" value="1"/>
</dbReference>
<dbReference type="PANTHER" id="PTHR15140">
    <property type="entry name" value="TUBULIN-SPECIFIC CHAPERONE E"/>
    <property type="match status" value="1"/>
</dbReference>
<protein>
    <submittedName>
        <fullName evidence="1">Uncharacterized protein</fullName>
    </submittedName>
</protein>
<dbReference type="AlphaFoldDB" id="A0A2G2WH51"/>
<dbReference type="Proteomes" id="UP000224567">
    <property type="component" value="Unassembled WGS sequence"/>
</dbReference>
<accession>A0A2G2WH51</accession>
<evidence type="ECO:0000313" key="2">
    <source>
        <dbReference type="Proteomes" id="UP000224567"/>
    </source>
</evidence>
<proteinExistence type="predicted"/>
<dbReference type="EMBL" id="MLFT02000006">
    <property type="protein sequence ID" value="PHT44553.1"/>
    <property type="molecule type" value="Genomic_DNA"/>
</dbReference>
<gene>
    <name evidence="1" type="ORF">CQW23_13711</name>
</gene>
<sequence length="154" mass="17660">MQGEEWNLREEGTFENLKFLYLEEVTLAKWEFGEESFPMLEKLVLLRCHMLEEIPPNFGDIGSLKIIKLVGRPQLEYSALEIKQYVEDITGQDKLQILGPDNIPLYMTGGIPYKSDIPWAIWNLPLTQWESLQPECATRVGVSESDMPQGSKQA</sequence>
<dbReference type="OrthoDB" id="1301295at2759"/>
<dbReference type="Gene3D" id="3.80.10.10">
    <property type="entry name" value="Ribonuclease Inhibitor"/>
    <property type="match status" value="1"/>
</dbReference>
<organism evidence="1 2">
    <name type="scientific">Capsicum baccatum</name>
    <name type="common">Peruvian pepper</name>
    <dbReference type="NCBI Taxonomy" id="33114"/>
    <lineage>
        <taxon>Eukaryota</taxon>
        <taxon>Viridiplantae</taxon>
        <taxon>Streptophyta</taxon>
        <taxon>Embryophyta</taxon>
        <taxon>Tracheophyta</taxon>
        <taxon>Spermatophyta</taxon>
        <taxon>Magnoliopsida</taxon>
        <taxon>eudicotyledons</taxon>
        <taxon>Gunneridae</taxon>
        <taxon>Pentapetalae</taxon>
        <taxon>asterids</taxon>
        <taxon>lamiids</taxon>
        <taxon>Solanales</taxon>
        <taxon>Solanaceae</taxon>
        <taxon>Solanoideae</taxon>
        <taxon>Capsiceae</taxon>
        <taxon>Capsicum</taxon>
    </lineage>
</organism>